<feature type="transmembrane region" description="Helical" evidence="1">
    <location>
        <begin position="31"/>
        <end position="53"/>
    </location>
</feature>
<accession>A0A6S6U2Y2</accession>
<dbReference type="AlphaFoldDB" id="A0A6S6U2Y2"/>
<feature type="transmembrane region" description="Helical" evidence="1">
    <location>
        <begin position="142"/>
        <end position="160"/>
    </location>
</feature>
<reference evidence="2" key="1">
    <citation type="submission" date="2020-01" db="EMBL/GenBank/DDBJ databases">
        <authorList>
            <person name="Meier V. D."/>
            <person name="Meier V D."/>
        </authorList>
    </citation>
    <scope>NUCLEOTIDE SEQUENCE</scope>
    <source>
        <strain evidence="2">HLG_WM_MAG_03</strain>
    </source>
</reference>
<sequence length="421" mass="49451">MKRRYKALIAIIVPVLIMVILSYIHPISYNYIMGYMFAVVLVFKSSILSLWLLSKLKLLHFIKSLTIIQAVLLGIKRWLIDNVVSEWLDKHIISHFKKPFQELFQYYKALSFKTKIKNFVVVALPLGVGVWVMYLTDLLTHLALFVQLKVIVISFFKALWVIFSKIIVWLTTSWFAPIFEVFALSYLLTLLERALGKDNPISRFFNYIGNRLNDLLTFMGLLNEKHIEPILNKNISRRSKNFSSRISQMIRNKKIRDEYLYFDNFQNLILKGHINAYHSFDNMEKMTDKKELYHIINQNTDDNIDIIAYVSRNGKGDLLCEKIPDDFYHDIFLLKGIASNRSYGVRIQNDDEIDHTDFWVLNTSKYPVWIKSNSTTIENQELEANEMKLIKTQTHLGINNKDLYFEYNEVTAFPTLLNQSN</sequence>
<organism evidence="2">
    <name type="scientific">uncultured Sulfurovum sp</name>
    <dbReference type="NCBI Taxonomy" id="269237"/>
    <lineage>
        <taxon>Bacteria</taxon>
        <taxon>Pseudomonadati</taxon>
        <taxon>Campylobacterota</taxon>
        <taxon>Epsilonproteobacteria</taxon>
        <taxon>Campylobacterales</taxon>
        <taxon>Sulfurovaceae</taxon>
        <taxon>Sulfurovum</taxon>
        <taxon>environmental samples</taxon>
    </lineage>
</organism>
<keyword evidence="1" id="KW-0472">Membrane</keyword>
<keyword evidence="1" id="KW-0812">Transmembrane</keyword>
<feature type="transmembrane region" description="Helical" evidence="1">
    <location>
        <begin position="167"/>
        <end position="188"/>
    </location>
</feature>
<keyword evidence="1" id="KW-1133">Transmembrane helix</keyword>
<dbReference type="EMBL" id="CACVAR010000329">
    <property type="protein sequence ID" value="CAA6821836.1"/>
    <property type="molecule type" value="Genomic_DNA"/>
</dbReference>
<evidence type="ECO:0000256" key="1">
    <source>
        <dbReference type="SAM" id="Phobius"/>
    </source>
</evidence>
<proteinExistence type="predicted"/>
<evidence type="ECO:0000313" key="2">
    <source>
        <dbReference type="EMBL" id="CAA6821836.1"/>
    </source>
</evidence>
<gene>
    <name evidence="2" type="ORF">HELGO_WM22428</name>
</gene>
<feature type="transmembrane region" description="Helical" evidence="1">
    <location>
        <begin position="7"/>
        <end position="25"/>
    </location>
</feature>
<name>A0A6S6U2Y2_9BACT</name>
<feature type="transmembrane region" description="Helical" evidence="1">
    <location>
        <begin position="118"/>
        <end position="136"/>
    </location>
</feature>
<protein>
    <submittedName>
        <fullName evidence="2">Uncharacterized protein</fullName>
    </submittedName>
</protein>